<dbReference type="Proteomes" id="UP000655016">
    <property type="component" value="Unassembled WGS sequence"/>
</dbReference>
<gene>
    <name evidence="3" type="ORF">GCM10011518_19930</name>
</gene>
<name>A0ABQ1U587_9FLAO</name>
<feature type="chain" id="PRO_5046029086" description="Chaperone of endosialidase" evidence="2">
    <location>
        <begin position="20"/>
        <end position="354"/>
    </location>
</feature>
<sequence length="354" mass="40084">MKKTTTLLFTLIFHFFCFSQVNELNFNHQNFDPLLPPRTNINPMSIRLLDNYGNGGPTSYGSVLEIYGLVHHQTSQLYFGGWDNSKIKYREAFYNQNTWSEWITLLDSKNDVESNGNLKINGNTNSYILNGNIGIGTTDPKAKLDVVGDIYIDNLDWATDNALRIREGGSSSYGAFFKYGLNDLLTIGTRNADLDYIAFQIPRGSSNVTFNGNVGIGTANPDEKLTVNGTIHSTEVKVTQTVPADYVFQKYYTGKSELKSDYRMPTLAEIEDFTRKNNHLPNVPSAKEMQENGILVGEMSNILLQKVEELTLYAIEQNKKTQSQQEEIERLRAENEQYKLLAERLAAIEKELKK</sequence>
<reference evidence="4" key="1">
    <citation type="journal article" date="2019" name="Int. J. Syst. Evol. Microbiol.">
        <title>The Global Catalogue of Microorganisms (GCM) 10K type strain sequencing project: providing services to taxonomists for standard genome sequencing and annotation.</title>
        <authorList>
            <consortium name="The Broad Institute Genomics Platform"/>
            <consortium name="The Broad Institute Genome Sequencing Center for Infectious Disease"/>
            <person name="Wu L."/>
            <person name="Ma J."/>
        </authorList>
    </citation>
    <scope>NUCLEOTIDE SEQUENCE [LARGE SCALE GENOMIC DNA]</scope>
    <source>
        <strain evidence="4">CGMCC 1.16060</strain>
    </source>
</reference>
<evidence type="ECO:0000313" key="3">
    <source>
        <dbReference type="EMBL" id="GGF10747.1"/>
    </source>
</evidence>
<keyword evidence="1" id="KW-0175">Coiled coil</keyword>
<keyword evidence="4" id="KW-1185">Reference proteome</keyword>
<organism evidence="3 4">
    <name type="scientific">Flavobacterium limi</name>
    <dbReference type="NCBI Taxonomy" id="2045105"/>
    <lineage>
        <taxon>Bacteria</taxon>
        <taxon>Pseudomonadati</taxon>
        <taxon>Bacteroidota</taxon>
        <taxon>Flavobacteriia</taxon>
        <taxon>Flavobacteriales</taxon>
        <taxon>Flavobacteriaceae</taxon>
        <taxon>Flavobacterium</taxon>
    </lineage>
</organism>
<dbReference type="RefSeq" id="WP_163394188.1">
    <property type="nucleotide sequence ID" value="NZ_BMKP01000004.1"/>
</dbReference>
<evidence type="ECO:0008006" key="5">
    <source>
        <dbReference type="Google" id="ProtNLM"/>
    </source>
</evidence>
<evidence type="ECO:0000256" key="2">
    <source>
        <dbReference type="SAM" id="SignalP"/>
    </source>
</evidence>
<comment type="caution">
    <text evidence="3">The sequence shown here is derived from an EMBL/GenBank/DDBJ whole genome shotgun (WGS) entry which is preliminary data.</text>
</comment>
<feature type="signal peptide" evidence="2">
    <location>
        <begin position="1"/>
        <end position="19"/>
    </location>
</feature>
<dbReference type="EMBL" id="BMKP01000004">
    <property type="protein sequence ID" value="GGF10747.1"/>
    <property type="molecule type" value="Genomic_DNA"/>
</dbReference>
<keyword evidence="2" id="KW-0732">Signal</keyword>
<evidence type="ECO:0000256" key="1">
    <source>
        <dbReference type="SAM" id="Coils"/>
    </source>
</evidence>
<protein>
    <recommendedName>
        <fullName evidence="5">Chaperone of endosialidase</fullName>
    </recommendedName>
</protein>
<proteinExistence type="predicted"/>
<evidence type="ECO:0000313" key="4">
    <source>
        <dbReference type="Proteomes" id="UP000655016"/>
    </source>
</evidence>
<accession>A0ABQ1U587</accession>
<feature type="coiled-coil region" evidence="1">
    <location>
        <begin position="314"/>
        <end position="351"/>
    </location>
</feature>